<dbReference type="Gene3D" id="3.30.429.10">
    <property type="entry name" value="Macrophage Migration Inhibitory Factor"/>
    <property type="match status" value="1"/>
</dbReference>
<name>A0ABV1TJQ5_9ACTN</name>
<dbReference type="PANTHER" id="PTHR35530:SF2">
    <property type="entry name" value="BSL4019 PROTEIN"/>
    <property type="match status" value="1"/>
</dbReference>
<dbReference type="EMBL" id="JBEOZM010000010">
    <property type="protein sequence ID" value="MER6270250.1"/>
    <property type="molecule type" value="Genomic_DNA"/>
</dbReference>
<feature type="domain" description="4-oxalocrotonate tautomerase-like" evidence="4">
    <location>
        <begin position="34"/>
        <end position="90"/>
    </location>
</feature>
<comment type="caution">
    <text evidence="5">The sequence shown here is derived from an EMBL/GenBank/DDBJ whole genome shotgun (WGS) entry which is preliminary data.</text>
</comment>
<evidence type="ECO:0000256" key="1">
    <source>
        <dbReference type="ARBA" id="ARBA00006723"/>
    </source>
</evidence>
<dbReference type="SUPFAM" id="SSF55331">
    <property type="entry name" value="Tautomerase/MIF"/>
    <property type="match status" value="1"/>
</dbReference>
<sequence>MDWTHRTGPNGAPGSTADGTPNGPPTRRSSAMPIVTVQQGPRDPELKRDLVRRVTDAFVDAYKIPAETVQVWIHEVPADSWGAAGKLTADK</sequence>
<dbReference type="Pfam" id="PF01361">
    <property type="entry name" value="Tautomerase"/>
    <property type="match status" value="1"/>
</dbReference>
<dbReference type="NCBIfam" id="NF041920">
    <property type="entry name" value="DmpI"/>
    <property type="match status" value="1"/>
</dbReference>
<comment type="similarity">
    <text evidence="1">Belongs to the 4-oxalocrotonate tautomerase family.</text>
</comment>
<keyword evidence="6" id="KW-1185">Reference proteome</keyword>
<dbReference type="RefSeq" id="WP_351958703.1">
    <property type="nucleotide sequence ID" value="NZ_JBEOZM010000010.1"/>
</dbReference>
<evidence type="ECO:0000313" key="5">
    <source>
        <dbReference type="EMBL" id="MER6270250.1"/>
    </source>
</evidence>
<dbReference type="Proteomes" id="UP001490365">
    <property type="component" value="Unassembled WGS sequence"/>
</dbReference>
<dbReference type="PANTHER" id="PTHR35530">
    <property type="entry name" value="TAUTOMERASE-RELATED"/>
    <property type="match status" value="1"/>
</dbReference>
<accession>A0ABV1TJQ5</accession>
<feature type="region of interest" description="Disordered" evidence="3">
    <location>
        <begin position="1"/>
        <end position="34"/>
    </location>
</feature>
<gene>
    <name evidence="5" type="primary">dmpI</name>
    <name evidence="5" type="ORF">ABT211_23575</name>
</gene>
<evidence type="ECO:0000256" key="2">
    <source>
        <dbReference type="ARBA" id="ARBA00023235"/>
    </source>
</evidence>
<organism evidence="5 6">
    <name type="scientific">Streptomyces sp. 900105755</name>
    <dbReference type="NCBI Taxonomy" id="3154389"/>
    <lineage>
        <taxon>Bacteria</taxon>
        <taxon>Bacillati</taxon>
        <taxon>Actinomycetota</taxon>
        <taxon>Actinomycetes</taxon>
        <taxon>Kitasatosporales</taxon>
        <taxon>Streptomycetaceae</taxon>
        <taxon>Streptomyces</taxon>
    </lineage>
</organism>
<evidence type="ECO:0000256" key="3">
    <source>
        <dbReference type="SAM" id="MobiDB-lite"/>
    </source>
</evidence>
<reference evidence="5 6" key="1">
    <citation type="submission" date="2024-06" db="EMBL/GenBank/DDBJ databases">
        <title>The Natural Products Discovery Center: Release of the First 8490 Sequenced Strains for Exploring Actinobacteria Biosynthetic Diversity.</title>
        <authorList>
            <person name="Kalkreuter E."/>
            <person name="Kautsar S.A."/>
            <person name="Yang D."/>
            <person name="Bader C.D."/>
            <person name="Teijaro C.N."/>
            <person name="Fluegel L."/>
            <person name="Davis C.M."/>
            <person name="Simpson J.R."/>
            <person name="Lauterbach L."/>
            <person name="Steele A.D."/>
            <person name="Gui C."/>
            <person name="Meng S."/>
            <person name="Li G."/>
            <person name="Viehrig K."/>
            <person name="Ye F."/>
            <person name="Su P."/>
            <person name="Kiefer A.F."/>
            <person name="Nichols A."/>
            <person name="Cepeda A.J."/>
            <person name="Yan W."/>
            <person name="Fan B."/>
            <person name="Jiang Y."/>
            <person name="Adhikari A."/>
            <person name="Zheng C.-J."/>
            <person name="Schuster L."/>
            <person name="Cowan T.M."/>
            <person name="Smanski M.J."/>
            <person name="Chevrette M.G."/>
            <person name="De Carvalho L.P.S."/>
            <person name="Shen B."/>
        </authorList>
    </citation>
    <scope>NUCLEOTIDE SEQUENCE [LARGE SCALE GENOMIC DNA]</scope>
    <source>
        <strain evidence="5 6">NPDC001694</strain>
    </source>
</reference>
<evidence type="ECO:0000313" key="6">
    <source>
        <dbReference type="Proteomes" id="UP001490365"/>
    </source>
</evidence>
<keyword evidence="2" id="KW-0413">Isomerase</keyword>
<proteinExistence type="inferred from homology"/>
<protein>
    <submittedName>
        <fullName evidence="5">4-oxalocrotonate tautomerase DmpI</fullName>
    </submittedName>
</protein>
<dbReference type="InterPro" id="IPR004370">
    <property type="entry name" value="4-OT-like_dom"/>
</dbReference>
<evidence type="ECO:0000259" key="4">
    <source>
        <dbReference type="Pfam" id="PF01361"/>
    </source>
</evidence>
<dbReference type="InterPro" id="IPR014347">
    <property type="entry name" value="Tautomerase/MIF_sf"/>
</dbReference>